<keyword evidence="3" id="KW-1185">Reference proteome</keyword>
<evidence type="ECO:0008006" key="4">
    <source>
        <dbReference type="Google" id="ProtNLM"/>
    </source>
</evidence>
<feature type="transmembrane region" description="Helical" evidence="1">
    <location>
        <begin position="6"/>
        <end position="25"/>
    </location>
</feature>
<reference evidence="2 3" key="1">
    <citation type="journal article" date="2014" name="Int. J. Syst. Evol. Microbiol.">
        <title>Complete genome sequence of Corynebacterium casei LMG S-19264T (=DSM 44701T), isolated from a smear-ripened cheese.</title>
        <authorList>
            <consortium name="US DOE Joint Genome Institute (JGI-PGF)"/>
            <person name="Walter F."/>
            <person name="Albersmeier A."/>
            <person name="Kalinowski J."/>
            <person name="Ruckert C."/>
        </authorList>
    </citation>
    <scope>NUCLEOTIDE SEQUENCE [LARGE SCALE GENOMIC DNA]</scope>
    <source>
        <strain evidence="2 3">CGMCC 1.15295</strain>
    </source>
</reference>
<evidence type="ECO:0000313" key="3">
    <source>
        <dbReference type="Proteomes" id="UP000598120"/>
    </source>
</evidence>
<keyword evidence="1" id="KW-1133">Transmembrane helix</keyword>
<proteinExistence type="predicted"/>
<dbReference type="Proteomes" id="UP000598120">
    <property type="component" value="Unassembled WGS sequence"/>
</dbReference>
<evidence type="ECO:0000256" key="1">
    <source>
        <dbReference type="SAM" id="Phobius"/>
    </source>
</evidence>
<organism evidence="2 3">
    <name type="scientific">Aquaticitalea lipolytica</name>
    <dbReference type="NCBI Taxonomy" id="1247562"/>
    <lineage>
        <taxon>Bacteria</taxon>
        <taxon>Pseudomonadati</taxon>
        <taxon>Bacteroidota</taxon>
        <taxon>Flavobacteriia</taxon>
        <taxon>Flavobacteriales</taxon>
        <taxon>Flavobacteriaceae</taxon>
        <taxon>Aquaticitalea</taxon>
    </lineage>
</organism>
<protein>
    <recommendedName>
        <fullName evidence="4">DUF3592 domain-containing protein</fullName>
    </recommendedName>
</protein>
<gene>
    <name evidence="2" type="ORF">GCM10011531_04030</name>
</gene>
<feature type="transmembrane region" description="Helical" evidence="1">
    <location>
        <begin position="108"/>
        <end position="127"/>
    </location>
</feature>
<dbReference type="RefSeq" id="WP_188604669.1">
    <property type="nucleotide sequence ID" value="NZ_BMIC01000001.1"/>
</dbReference>
<comment type="caution">
    <text evidence="2">The sequence shown here is derived from an EMBL/GenBank/DDBJ whole genome shotgun (WGS) entry which is preliminary data.</text>
</comment>
<keyword evidence="1" id="KW-0812">Transmembrane</keyword>
<accession>A0A8J2XEG0</accession>
<evidence type="ECO:0000313" key="2">
    <source>
        <dbReference type="EMBL" id="GFZ77788.1"/>
    </source>
</evidence>
<sequence>MELETEVILFLIGIALTFYGVNKYFKGKSLLSKGIIAKGVVFKKERELNMSGEYETVETIRFLTKKDEWITEKLNPSLLSLRNEGDKIEVIYKPEDPREFDINSSISLVLIPLASIAIGLTLILFSVSKYFNLNIHF</sequence>
<keyword evidence="1" id="KW-0472">Membrane</keyword>
<dbReference type="AlphaFoldDB" id="A0A8J2XEG0"/>
<dbReference type="EMBL" id="BMIC01000001">
    <property type="protein sequence ID" value="GFZ77788.1"/>
    <property type="molecule type" value="Genomic_DNA"/>
</dbReference>
<name>A0A8J2XEG0_9FLAO</name>